<dbReference type="InterPro" id="IPR001789">
    <property type="entry name" value="Sig_transdc_resp-reg_receiver"/>
</dbReference>
<dbReference type="PROSITE" id="PS50110">
    <property type="entry name" value="RESPONSE_REGULATORY"/>
    <property type="match status" value="1"/>
</dbReference>
<dbReference type="CDD" id="cd17535">
    <property type="entry name" value="REC_NarL-like"/>
    <property type="match status" value="1"/>
</dbReference>
<dbReference type="GO" id="GO:0000160">
    <property type="term" value="P:phosphorelay signal transduction system"/>
    <property type="evidence" value="ECO:0007669"/>
    <property type="project" value="InterPro"/>
</dbReference>
<dbReference type="SMART" id="SM00421">
    <property type="entry name" value="HTH_LUXR"/>
    <property type="match status" value="1"/>
</dbReference>
<evidence type="ECO:0000256" key="2">
    <source>
        <dbReference type="ARBA" id="ARBA00023125"/>
    </source>
</evidence>
<evidence type="ECO:0000256" key="3">
    <source>
        <dbReference type="PROSITE-ProRule" id="PRU00169"/>
    </source>
</evidence>
<keyword evidence="1 3" id="KW-0597">Phosphoprotein</keyword>
<evidence type="ECO:0000256" key="1">
    <source>
        <dbReference type="ARBA" id="ARBA00022553"/>
    </source>
</evidence>
<dbReference type="GO" id="GO:0006355">
    <property type="term" value="P:regulation of DNA-templated transcription"/>
    <property type="evidence" value="ECO:0007669"/>
    <property type="project" value="InterPro"/>
</dbReference>
<sequence>MTPPPAAPPIRVLIADDHPVVRQGLRTFLGIQDDIEVVGEAEDGTSAVTLAESLEPDIVLMDLKMPGADGVTALTELRARGVGARVLILTSVTERGHVLPAVQAGAAGYLYKDVDPRALVQAIRAVHDGHVLFAPDAAEAMLRAGSAGGPEHGPADRGLAALTEREREVLVHIARGRSNREIARALVVSEKTVKTHVSNLLMKLGVQDRTQAALYAVRHGIGRVDDGADRAGEAARE</sequence>
<dbReference type="CDD" id="cd06170">
    <property type="entry name" value="LuxR_C_like"/>
    <property type="match status" value="1"/>
</dbReference>
<dbReference type="InterPro" id="IPR000792">
    <property type="entry name" value="Tscrpt_reg_LuxR_C"/>
</dbReference>
<evidence type="ECO:0000259" key="5">
    <source>
        <dbReference type="PROSITE" id="PS50110"/>
    </source>
</evidence>
<dbReference type="PROSITE" id="PS50043">
    <property type="entry name" value="HTH_LUXR_2"/>
    <property type="match status" value="1"/>
</dbReference>
<dbReference type="RefSeq" id="WP_246342237.1">
    <property type="nucleotide sequence ID" value="NZ_CP053892.1"/>
</dbReference>
<dbReference type="InterPro" id="IPR016032">
    <property type="entry name" value="Sig_transdc_resp-reg_C-effctor"/>
</dbReference>
<dbReference type="SUPFAM" id="SSF46894">
    <property type="entry name" value="C-terminal effector domain of the bipartite response regulators"/>
    <property type="match status" value="1"/>
</dbReference>
<dbReference type="GO" id="GO:0003677">
    <property type="term" value="F:DNA binding"/>
    <property type="evidence" value="ECO:0007669"/>
    <property type="project" value="UniProtKB-KW"/>
</dbReference>
<dbReference type="SUPFAM" id="SSF52172">
    <property type="entry name" value="CheY-like"/>
    <property type="match status" value="1"/>
</dbReference>
<dbReference type="Proteomes" id="UP000501240">
    <property type="component" value="Chromosome"/>
</dbReference>
<feature type="modified residue" description="4-aspartylphosphate" evidence="3">
    <location>
        <position position="62"/>
    </location>
</feature>
<evidence type="ECO:0000313" key="7">
    <source>
        <dbReference type="Proteomes" id="UP000501240"/>
    </source>
</evidence>
<protein>
    <submittedName>
        <fullName evidence="6">Two-component system response regulator</fullName>
    </submittedName>
</protein>
<dbReference type="Pfam" id="PF00196">
    <property type="entry name" value="GerE"/>
    <property type="match status" value="1"/>
</dbReference>
<accession>A0A7D3W1S2</accession>
<dbReference type="InterPro" id="IPR011006">
    <property type="entry name" value="CheY-like_superfamily"/>
</dbReference>
<name>A0A7D3W1S2_ACTVE</name>
<dbReference type="Gene3D" id="3.40.50.2300">
    <property type="match status" value="1"/>
</dbReference>
<keyword evidence="2" id="KW-0238">DNA-binding</keyword>
<dbReference type="AlphaFoldDB" id="A0A7D3W1S2"/>
<proteinExistence type="predicted"/>
<evidence type="ECO:0000313" key="6">
    <source>
        <dbReference type="EMBL" id="QKG23971.1"/>
    </source>
</evidence>
<dbReference type="PANTHER" id="PTHR43214">
    <property type="entry name" value="TWO-COMPONENT RESPONSE REGULATOR"/>
    <property type="match status" value="1"/>
</dbReference>
<dbReference type="EMBL" id="CP053892">
    <property type="protein sequence ID" value="QKG23971.1"/>
    <property type="molecule type" value="Genomic_DNA"/>
</dbReference>
<feature type="domain" description="Response regulatory" evidence="5">
    <location>
        <begin position="11"/>
        <end position="127"/>
    </location>
</feature>
<keyword evidence="7" id="KW-1185">Reference proteome</keyword>
<dbReference type="PANTHER" id="PTHR43214:SF43">
    <property type="entry name" value="TWO-COMPONENT RESPONSE REGULATOR"/>
    <property type="match status" value="1"/>
</dbReference>
<dbReference type="InterPro" id="IPR039420">
    <property type="entry name" value="WalR-like"/>
</dbReference>
<dbReference type="InterPro" id="IPR058245">
    <property type="entry name" value="NreC/VraR/RcsB-like_REC"/>
</dbReference>
<gene>
    <name evidence="6" type="ORF">ACTIVE_5614</name>
</gene>
<dbReference type="SMART" id="SM00448">
    <property type="entry name" value="REC"/>
    <property type="match status" value="1"/>
</dbReference>
<dbReference type="PRINTS" id="PR00038">
    <property type="entry name" value="HTHLUXR"/>
</dbReference>
<feature type="domain" description="HTH luxR-type" evidence="4">
    <location>
        <begin position="155"/>
        <end position="220"/>
    </location>
</feature>
<reference evidence="6 7" key="1">
    <citation type="submission" date="2020-05" db="EMBL/GenBank/DDBJ databases">
        <title>Actinomadura verrucosospora NRRL-B18236 (PFL_A860) Genome sequencing and assembly.</title>
        <authorList>
            <person name="Samborskyy M."/>
        </authorList>
    </citation>
    <scope>NUCLEOTIDE SEQUENCE [LARGE SCALE GENOMIC DNA]</scope>
    <source>
        <strain evidence="6 7">NRRL:B18236</strain>
    </source>
</reference>
<dbReference type="Pfam" id="PF00072">
    <property type="entry name" value="Response_reg"/>
    <property type="match status" value="1"/>
</dbReference>
<organism evidence="6 7">
    <name type="scientific">Actinomadura verrucosospora</name>
    <dbReference type="NCBI Taxonomy" id="46165"/>
    <lineage>
        <taxon>Bacteria</taxon>
        <taxon>Bacillati</taxon>
        <taxon>Actinomycetota</taxon>
        <taxon>Actinomycetes</taxon>
        <taxon>Streptosporangiales</taxon>
        <taxon>Thermomonosporaceae</taxon>
        <taxon>Actinomadura</taxon>
    </lineage>
</organism>
<evidence type="ECO:0000259" key="4">
    <source>
        <dbReference type="PROSITE" id="PS50043"/>
    </source>
</evidence>
<dbReference type="PROSITE" id="PS00622">
    <property type="entry name" value="HTH_LUXR_1"/>
    <property type="match status" value="1"/>
</dbReference>